<dbReference type="Pfam" id="PF14094">
    <property type="entry name" value="DUF4272"/>
    <property type="match status" value="1"/>
</dbReference>
<dbReference type="Proteomes" id="UP000185728">
    <property type="component" value="Unassembled WGS sequence"/>
</dbReference>
<name>A0ABY1KL81_9FLAO</name>
<protein>
    <recommendedName>
        <fullName evidence="3">DUF4272 domain-containing protein</fullName>
    </recommendedName>
</protein>
<gene>
    <name evidence="1" type="ORF">SAMN05421766_102103</name>
</gene>
<organism evidence="1 2">
    <name type="scientific">Zobellia uliginosa</name>
    <dbReference type="NCBI Taxonomy" id="143224"/>
    <lineage>
        <taxon>Bacteria</taxon>
        <taxon>Pseudomonadati</taxon>
        <taxon>Bacteroidota</taxon>
        <taxon>Flavobacteriia</taxon>
        <taxon>Flavobacteriales</taxon>
        <taxon>Flavobacteriaceae</taxon>
        <taxon>Zobellia</taxon>
    </lineage>
</organism>
<sequence length="222" mass="26076">MFKRFKSPKQLNRKERTEKFLKSKGVKINEHLPHIEAEEDTTLRTPKEIAQRVSVLATTNMVAFNVIEAEDAIEYLKTYHLWELLTPKEKSFLESPTDDKKTQETWKCEGIWVLMWALGVIEDIGYPDKMCDLNQIPFEKYPIGEGKDPNTFINSFSKSRTKTEILDANDLYYRMDWTCVDARLNGYELNGLNPGVVYERHYALNWLVNYMDQEWDDISCDT</sequence>
<accession>A0ABY1KL81</accession>
<dbReference type="EMBL" id="FTOB01000002">
    <property type="protein sequence ID" value="SIS47173.1"/>
    <property type="molecule type" value="Genomic_DNA"/>
</dbReference>
<evidence type="ECO:0008006" key="3">
    <source>
        <dbReference type="Google" id="ProtNLM"/>
    </source>
</evidence>
<dbReference type="InterPro" id="IPR025368">
    <property type="entry name" value="DUF4272"/>
</dbReference>
<proteinExistence type="predicted"/>
<dbReference type="RefSeq" id="WP_076453907.1">
    <property type="nucleotide sequence ID" value="NZ_FTOB01000002.1"/>
</dbReference>
<evidence type="ECO:0000313" key="1">
    <source>
        <dbReference type="EMBL" id="SIS47173.1"/>
    </source>
</evidence>
<keyword evidence="2" id="KW-1185">Reference proteome</keyword>
<comment type="caution">
    <text evidence="1">The sequence shown here is derived from an EMBL/GenBank/DDBJ whole genome shotgun (WGS) entry which is preliminary data.</text>
</comment>
<evidence type="ECO:0000313" key="2">
    <source>
        <dbReference type="Proteomes" id="UP000185728"/>
    </source>
</evidence>
<reference evidence="1 2" key="1">
    <citation type="submission" date="2017-01" db="EMBL/GenBank/DDBJ databases">
        <authorList>
            <person name="Varghese N."/>
            <person name="Submissions S."/>
        </authorList>
    </citation>
    <scope>NUCLEOTIDE SEQUENCE [LARGE SCALE GENOMIC DNA]</scope>
    <source>
        <strain evidence="1 2">DSM 2061</strain>
    </source>
</reference>